<evidence type="ECO:0000256" key="9">
    <source>
        <dbReference type="ARBA" id="ARBA00031968"/>
    </source>
</evidence>
<accession>A0AAV9QM15</accession>
<evidence type="ECO:0000256" key="4">
    <source>
        <dbReference type="ARBA" id="ARBA00023015"/>
    </source>
</evidence>
<evidence type="ECO:0000256" key="10">
    <source>
        <dbReference type="PROSITE-ProRule" id="PRU00649"/>
    </source>
</evidence>
<dbReference type="PANTHER" id="PTHR15201">
    <property type="entry name" value="CRSP70"/>
    <property type="match status" value="1"/>
</dbReference>
<comment type="similarity">
    <text evidence="2">Belongs to the Mediator complex subunit 26 family.</text>
</comment>
<dbReference type="GO" id="GO:0006357">
    <property type="term" value="P:regulation of transcription by RNA polymerase II"/>
    <property type="evidence" value="ECO:0007669"/>
    <property type="project" value="InterPro"/>
</dbReference>
<dbReference type="FunFam" id="1.20.930.10:FF:000008">
    <property type="entry name" value="mediator of RNA polymerase II transcription subunit 26"/>
    <property type="match status" value="1"/>
</dbReference>
<dbReference type="Proteomes" id="UP001311232">
    <property type="component" value="Unassembled WGS sequence"/>
</dbReference>
<dbReference type="SUPFAM" id="SSF47676">
    <property type="entry name" value="Conserved domain common to transcription factors TFIIS, elongin A, CRSP70"/>
    <property type="match status" value="1"/>
</dbReference>
<proteinExistence type="inferred from homology"/>
<evidence type="ECO:0000256" key="3">
    <source>
        <dbReference type="ARBA" id="ARBA00019686"/>
    </source>
</evidence>
<keyword evidence="7 10" id="KW-0539">Nucleus</keyword>
<dbReference type="InterPro" id="IPR003617">
    <property type="entry name" value="TFIIS/CRSP70_N_sub"/>
</dbReference>
<feature type="compositionally biased region" description="Low complexity" evidence="11">
    <location>
        <begin position="101"/>
        <end position="120"/>
    </location>
</feature>
<dbReference type="AlphaFoldDB" id="A0AAV9QM15"/>
<organism evidence="13 14">
    <name type="scientific">Crenichthys baileyi</name>
    <name type="common">White River springfish</name>
    <dbReference type="NCBI Taxonomy" id="28760"/>
    <lineage>
        <taxon>Eukaryota</taxon>
        <taxon>Metazoa</taxon>
        <taxon>Chordata</taxon>
        <taxon>Craniata</taxon>
        <taxon>Vertebrata</taxon>
        <taxon>Euteleostomi</taxon>
        <taxon>Actinopterygii</taxon>
        <taxon>Neopterygii</taxon>
        <taxon>Teleostei</taxon>
        <taxon>Neoteleostei</taxon>
        <taxon>Acanthomorphata</taxon>
        <taxon>Ovalentaria</taxon>
        <taxon>Atherinomorphae</taxon>
        <taxon>Cyprinodontiformes</taxon>
        <taxon>Goodeidae</taxon>
        <taxon>Crenichthys</taxon>
    </lineage>
</organism>
<evidence type="ECO:0000256" key="11">
    <source>
        <dbReference type="SAM" id="MobiDB-lite"/>
    </source>
</evidence>
<keyword evidence="14" id="KW-1185">Reference proteome</keyword>
<evidence type="ECO:0000313" key="14">
    <source>
        <dbReference type="Proteomes" id="UP001311232"/>
    </source>
</evidence>
<dbReference type="InterPro" id="IPR031416">
    <property type="entry name" value="Med26_C"/>
</dbReference>
<dbReference type="InterPro" id="IPR042376">
    <property type="entry name" value="MED26"/>
</dbReference>
<reference evidence="13 14" key="1">
    <citation type="submission" date="2021-06" db="EMBL/GenBank/DDBJ databases">
        <authorList>
            <person name="Palmer J.M."/>
        </authorList>
    </citation>
    <scope>NUCLEOTIDE SEQUENCE [LARGE SCALE GENOMIC DNA]</scope>
    <source>
        <strain evidence="13 14">MEX-2019</strain>
        <tissue evidence="13">Muscle</tissue>
    </source>
</reference>
<dbReference type="GO" id="GO:0005654">
    <property type="term" value="C:nucleoplasm"/>
    <property type="evidence" value="ECO:0007669"/>
    <property type="project" value="UniProtKB-ARBA"/>
</dbReference>
<dbReference type="Gene3D" id="1.20.930.10">
    <property type="entry name" value="Conserved domain common to transcription factors TFIIS, elongin A, CRSP70"/>
    <property type="match status" value="1"/>
</dbReference>
<dbReference type="InterPro" id="IPR031417">
    <property type="entry name" value="Med26_Mid"/>
</dbReference>
<dbReference type="CDD" id="cd00183">
    <property type="entry name" value="TFIIS_I"/>
    <property type="match status" value="1"/>
</dbReference>
<dbReference type="EMBL" id="JAHHUM010003063">
    <property type="protein sequence ID" value="KAK5598511.1"/>
    <property type="molecule type" value="Genomic_DNA"/>
</dbReference>
<feature type="compositionally biased region" description="Polar residues" evidence="11">
    <location>
        <begin position="304"/>
        <end position="327"/>
    </location>
</feature>
<dbReference type="Pfam" id="PF15694">
    <property type="entry name" value="Med26_M"/>
    <property type="match status" value="1"/>
</dbReference>
<dbReference type="GO" id="GO:0070847">
    <property type="term" value="C:core mediator complex"/>
    <property type="evidence" value="ECO:0007669"/>
    <property type="project" value="TreeGrafter"/>
</dbReference>
<evidence type="ECO:0000256" key="2">
    <source>
        <dbReference type="ARBA" id="ARBA00009681"/>
    </source>
</evidence>
<feature type="compositionally biased region" description="Polar residues" evidence="11">
    <location>
        <begin position="166"/>
        <end position="178"/>
    </location>
</feature>
<dbReference type="Pfam" id="PF15693">
    <property type="entry name" value="Med26_C"/>
    <property type="match status" value="1"/>
</dbReference>
<evidence type="ECO:0000259" key="12">
    <source>
        <dbReference type="PROSITE" id="PS51319"/>
    </source>
</evidence>
<evidence type="ECO:0000256" key="6">
    <source>
        <dbReference type="ARBA" id="ARBA00023163"/>
    </source>
</evidence>
<dbReference type="InterPro" id="IPR017923">
    <property type="entry name" value="TFIIS_N"/>
</dbReference>
<evidence type="ECO:0000313" key="13">
    <source>
        <dbReference type="EMBL" id="KAK5598511.1"/>
    </source>
</evidence>
<dbReference type="Pfam" id="PF08711">
    <property type="entry name" value="Med26"/>
    <property type="match status" value="1"/>
</dbReference>
<dbReference type="PANTHER" id="PTHR15201:SF1">
    <property type="entry name" value="MEDIATOR OF RNA POLYMERASE II TRANSCRIPTION SUBUNIT 26"/>
    <property type="match status" value="1"/>
</dbReference>
<feature type="region of interest" description="Disordered" evidence="11">
    <location>
        <begin position="242"/>
        <end position="371"/>
    </location>
</feature>
<feature type="compositionally biased region" description="Polar residues" evidence="11">
    <location>
        <begin position="276"/>
        <end position="285"/>
    </location>
</feature>
<evidence type="ECO:0000256" key="1">
    <source>
        <dbReference type="ARBA" id="ARBA00004123"/>
    </source>
</evidence>
<sequence length="552" mass="61160">MTAATATPLVMRDRLLQAIDGQSNIRNMVVVVEVISSLEKYPVTKEVLEETRLGKLINDIRKKTKNEDLAKRAKKLLRNWQKLINPGQCDLVSKGLGASWSSKGSAPPCSSPSAAPPAFSKTGSELKARSDFNNCSPKLEQISNKKRRHDKKEGQLLPAKKPQITHGDTIQHSKQLPSNGLGGSFKTAANIHTHQPVDREISNSLDSDKPNKVSIHAVKPHPSASVYSKPPSNLVQQQVRWDKPASGGQHQPRSPRFSLQHPENPKQEAVGKKTVSKTQSGSSPSVKVGTKDISGLGDSAPLFSVQTDHSGSANLESRSRTSSTPLRNSRCDRLSLDDENTINDAGKKKRQKCSAKNYVAKPGGPIRKDSSRPVRLKDRRITFDPSTGQIKPTCLKGSSEKQEVSELQLSEQLKKNQPISPSPFQQTDWKELSRSEIIQSYFTHQSNILSSSGVHTPTGHFFMTEVCKRVDHQKRNATETHILASDHPARELPGIGREINNDDLNRLQRQRWSGVNGCYDTKGNWYDWTECISLDPHGDESRLNILPYVCLD</sequence>
<feature type="domain" description="TFIIS N-terminal" evidence="12">
    <location>
        <begin position="10"/>
        <end position="87"/>
    </location>
</feature>
<dbReference type="SMART" id="SM00509">
    <property type="entry name" value="TFS2N"/>
    <property type="match status" value="1"/>
</dbReference>
<keyword evidence="5" id="KW-0010">Activator</keyword>
<evidence type="ECO:0000256" key="8">
    <source>
        <dbReference type="ARBA" id="ARBA00030125"/>
    </source>
</evidence>
<feature type="region of interest" description="Disordered" evidence="11">
    <location>
        <begin position="101"/>
        <end position="215"/>
    </location>
</feature>
<comment type="subcellular location">
    <subcellularLocation>
        <location evidence="1 10">Nucleus</location>
    </subcellularLocation>
</comment>
<protein>
    <recommendedName>
        <fullName evidence="3">Mediator of RNA polymerase II transcription subunit 26</fullName>
    </recommendedName>
    <alternativeName>
        <fullName evidence="8">Cofactor required for Sp1 transcriptional activation subunit 7</fullName>
    </alternativeName>
    <alternativeName>
        <fullName evidence="9">Mediator complex subunit 26</fullName>
    </alternativeName>
</protein>
<keyword evidence="4" id="KW-0805">Transcription regulation</keyword>
<dbReference type="GO" id="GO:0003712">
    <property type="term" value="F:transcription coregulator activity"/>
    <property type="evidence" value="ECO:0007669"/>
    <property type="project" value="TreeGrafter"/>
</dbReference>
<keyword evidence="6" id="KW-0804">Transcription</keyword>
<evidence type="ECO:0000256" key="7">
    <source>
        <dbReference type="ARBA" id="ARBA00023242"/>
    </source>
</evidence>
<gene>
    <name evidence="13" type="ORF">CRENBAI_009311</name>
</gene>
<feature type="compositionally biased region" description="Basic and acidic residues" evidence="11">
    <location>
        <begin position="195"/>
        <end position="211"/>
    </location>
</feature>
<comment type="caution">
    <text evidence="13">The sequence shown here is derived from an EMBL/GenBank/DDBJ whole genome shotgun (WGS) entry which is preliminary data.</text>
</comment>
<dbReference type="GO" id="GO:0010628">
    <property type="term" value="P:positive regulation of gene expression"/>
    <property type="evidence" value="ECO:0007669"/>
    <property type="project" value="TreeGrafter"/>
</dbReference>
<name>A0AAV9QM15_9TELE</name>
<dbReference type="GO" id="GO:0016592">
    <property type="term" value="C:mediator complex"/>
    <property type="evidence" value="ECO:0007669"/>
    <property type="project" value="InterPro"/>
</dbReference>
<evidence type="ECO:0000256" key="5">
    <source>
        <dbReference type="ARBA" id="ARBA00023159"/>
    </source>
</evidence>
<dbReference type="InterPro" id="IPR035441">
    <property type="entry name" value="TFIIS/LEDGF_dom_sf"/>
</dbReference>
<dbReference type="PROSITE" id="PS51319">
    <property type="entry name" value="TFIIS_N"/>
    <property type="match status" value="1"/>
</dbReference>